<dbReference type="InterPro" id="IPR015943">
    <property type="entry name" value="WD40/YVTN_repeat-like_dom_sf"/>
</dbReference>
<sequence length="348" mass="35964">MSAPSTSAVEDMVMQYLFERGLHGTLLELEREVGREYAPSGEPQMLIRSLARLAALLDVVEPTLAADPDSDDAVLMAGLPAGDIAFVDAPAAHQLAPLPHPANVTSLAYLGPGRLLSGCVDSTLRLWAPNESRDEPVATLASVLAGPVVAMDAACEATSGPSVIVSDMAGGVALVAETDDGGLVVASKIAAHSGPVCTVAMARDGSVAASASYDHTVALLRDGAVVHRASFDANIEGVVFLPTTSGAPETLVAAPRESPALSLIDVASGTVTSYNMNPLGDAWADYSVLDLAVPCHDESFLVMATTDKSKSLLFDVRTPGGPVRHMRGPANNGYALPAHFTGPLHLRL</sequence>
<name>A0A0L0DSR3_THETB</name>
<dbReference type="PROSITE" id="PS50896">
    <property type="entry name" value="LISH"/>
    <property type="match status" value="1"/>
</dbReference>
<dbReference type="Proteomes" id="UP000054408">
    <property type="component" value="Unassembled WGS sequence"/>
</dbReference>
<dbReference type="GeneID" id="25568997"/>
<dbReference type="AlphaFoldDB" id="A0A0L0DSR3"/>
<dbReference type="SMART" id="SM00320">
    <property type="entry name" value="WD40"/>
    <property type="match status" value="2"/>
</dbReference>
<organism evidence="1 2">
    <name type="scientific">Thecamonas trahens ATCC 50062</name>
    <dbReference type="NCBI Taxonomy" id="461836"/>
    <lineage>
        <taxon>Eukaryota</taxon>
        <taxon>Apusozoa</taxon>
        <taxon>Apusomonadida</taxon>
        <taxon>Apusomonadidae</taxon>
        <taxon>Thecamonas</taxon>
    </lineage>
</organism>
<dbReference type="Gene3D" id="2.130.10.10">
    <property type="entry name" value="YVTN repeat-like/Quinoprotein amine dehydrogenase"/>
    <property type="match status" value="1"/>
</dbReference>
<protein>
    <submittedName>
        <fullName evidence="1">Uncharacterized protein</fullName>
    </submittedName>
</protein>
<proteinExistence type="predicted"/>
<keyword evidence="2" id="KW-1185">Reference proteome</keyword>
<accession>A0A0L0DSR3</accession>
<dbReference type="Pfam" id="PF00400">
    <property type="entry name" value="WD40"/>
    <property type="match status" value="2"/>
</dbReference>
<gene>
    <name evidence="1" type="ORF">AMSG_10886</name>
</gene>
<reference evidence="1 2" key="1">
    <citation type="submission" date="2010-05" db="EMBL/GenBank/DDBJ databases">
        <title>The Genome Sequence of Thecamonas trahens ATCC 50062.</title>
        <authorList>
            <consortium name="The Broad Institute Genome Sequencing Platform"/>
            <person name="Russ C."/>
            <person name="Cuomo C."/>
            <person name="Shea T."/>
            <person name="Young S.K."/>
            <person name="Zeng Q."/>
            <person name="Koehrsen M."/>
            <person name="Haas B."/>
            <person name="Borodovsky M."/>
            <person name="Guigo R."/>
            <person name="Alvarado L."/>
            <person name="Berlin A."/>
            <person name="Bochicchio J."/>
            <person name="Borenstein D."/>
            <person name="Chapman S."/>
            <person name="Chen Z."/>
            <person name="Freedman E."/>
            <person name="Gellesch M."/>
            <person name="Goldberg J."/>
            <person name="Griggs A."/>
            <person name="Gujja S."/>
            <person name="Heilman E."/>
            <person name="Heiman D."/>
            <person name="Hepburn T."/>
            <person name="Howarth C."/>
            <person name="Jen D."/>
            <person name="Larson L."/>
            <person name="Mehta T."/>
            <person name="Park D."/>
            <person name="Pearson M."/>
            <person name="Roberts A."/>
            <person name="Saif S."/>
            <person name="Shenoy N."/>
            <person name="Sisk P."/>
            <person name="Stolte C."/>
            <person name="Sykes S."/>
            <person name="Thomson T."/>
            <person name="Walk T."/>
            <person name="White J."/>
            <person name="Yandava C."/>
            <person name="Burger G."/>
            <person name="Gray M.W."/>
            <person name="Holland P.W.H."/>
            <person name="King N."/>
            <person name="Lang F.B.F."/>
            <person name="Roger A.J."/>
            <person name="Ruiz-Trillo I."/>
            <person name="Lander E."/>
            <person name="Nusbaum C."/>
        </authorList>
    </citation>
    <scope>NUCLEOTIDE SEQUENCE [LARGE SCALE GENOMIC DNA]</scope>
    <source>
        <strain evidence="1 2">ATCC 50062</strain>
    </source>
</reference>
<evidence type="ECO:0000313" key="2">
    <source>
        <dbReference type="Proteomes" id="UP000054408"/>
    </source>
</evidence>
<dbReference type="SUPFAM" id="SSF101908">
    <property type="entry name" value="Putative isomerase YbhE"/>
    <property type="match status" value="1"/>
</dbReference>
<dbReference type="InterPro" id="IPR006594">
    <property type="entry name" value="LisH"/>
</dbReference>
<dbReference type="InterPro" id="IPR001680">
    <property type="entry name" value="WD40_rpt"/>
</dbReference>
<evidence type="ECO:0000313" key="1">
    <source>
        <dbReference type="EMBL" id="KNC55252.1"/>
    </source>
</evidence>
<dbReference type="RefSeq" id="XP_013753181.1">
    <property type="nucleotide sequence ID" value="XM_013897727.1"/>
</dbReference>
<dbReference type="STRING" id="461836.A0A0L0DSR3"/>
<dbReference type="EMBL" id="GL349497">
    <property type="protein sequence ID" value="KNC55252.1"/>
    <property type="molecule type" value="Genomic_DNA"/>
</dbReference>